<dbReference type="AlphaFoldDB" id="A0A326U7Q3"/>
<accession>A0A326U7Q3</accession>
<gene>
    <name evidence="1" type="ORF">EI42_02848</name>
</gene>
<organism evidence="1 2">
    <name type="scientific">Thermosporothrix hazakensis</name>
    <dbReference type="NCBI Taxonomy" id="644383"/>
    <lineage>
        <taxon>Bacteria</taxon>
        <taxon>Bacillati</taxon>
        <taxon>Chloroflexota</taxon>
        <taxon>Ktedonobacteria</taxon>
        <taxon>Ktedonobacterales</taxon>
        <taxon>Thermosporotrichaceae</taxon>
        <taxon>Thermosporothrix</taxon>
    </lineage>
</organism>
<dbReference type="Proteomes" id="UP000248806">
    <property type="component" value="Unassembled WGS sequence"/>
</dbReference>
<keyword evidence="2" id="KW-1185">Reference proteome</keyword>
<name>A0A326U7Q3_THEHA</name>
<sequence length="81" mass="9128">MINLIHKMGEVHRRLRPLLYLVISYDEGGELYFVVRPPAVCPRILHPPKIAKNPPHFPPLQGMILLGSELLIDPSVIAVVQ</sequence>
<evidence type="ECO:0000313" key="2">
    <source>
        <dbReference type="Proteomes" id="UP000248806"/>
    </source>
</evidence>
<dbReference type="EMBL" id="QKUF01000008">
    <property type="protein sequence ID" value="PZW29552.1"/>
    <property type="molecule type" value="Genomic_DNA"/>
</dbReference>
<evidence type="ECO:0000313" key="1">
    <source>
        <dbReference type="EMBL" id="PZW29552.1"/>
    </source>
</evidence>
<protein>
    <submittedName>
        <fullName evidence="1">Uncharacterized protein</fullName>
    </submittedName>
</protein>
<reference evidence="1 2" key="1">
    <citation type="submission" date="2018-06" db="EMBL/GenBank/DDBJ databases">
        <title>Genomic Encyclopedia of Archaeal and Bacterial Type Strains, Phase II (KMG-II): from individual species to whole genera.</title>
        <authorList>
            <person name="Goeker M."/>
        </authorList>
    </citation>
    <scope>NUCLEOTIDE SEQUENCE [LARGE SCALE GENOMIC DNA]</scope>
    <source>
        <strain evidence="1 2">ATCC BAA-1881</strain>
    </source>
</reference>
<proteinExistence type="predicted"/>
<dbReference type="RefSeq" id="WP_111323027.1">
    <property type="nucleotide sequence ID" value="NZ_QKUF01000008.1"/>
</dbReference>
<comment type="caution">
    <text evidence="1">The sequence shown here is derived from an EMBL/GenBank/DDBJ whole genome shotgun (WGS) entry which is preliminary data.</text>
</comment>